<keyword evidence="1" id="KW-0472">Membrane</keyword>
<keyword evidence="3" id="KW-1185">Reference proteome</keyword>
<evidence type="ECO:0000313" key="2">
    <source>
        <dbReference type="EMBL" id="SZX69155.1"/>
    </source>
</evidence>
<feature type="transmembrane region" description="Helical" evidence="1">
    <location>
        <begin position="193"/>
        <end position="213"/>
    </location>
</feature>
<name>A0A383VUI6_TETOB</name>
<keyword evidence="1" id="KW-0812">Transmembrane</keyword>
<proteinExistence type="predicted"/>
<gene>
    <name evidence="2" type="ORF">BQ4739_LOCUS9454</name>
</gene>
<evidence type="ECO:0000256" key="1">
    <source>
        <dbReference type="SAM" id="Phobius"/>
    </source>
</evidence>
<protein>
    <submittedName>
        <fullName evidence="2">Uncharacterized protein</fullName>
    </submittedName>
</protein>
<evidence type="ECO:0000313" key="3">
    <source>
        <dbReference type="Proteomes" id="UP000256970"/>
    </source>
</evidence>
<dbReference type="AlphaFoldDB" id="A0A383VUI6"/>
<dbReference type="Proteomes" id="UP000256970">
    <property type="component" value="Unassembled WGS sequence"/>
</dbReference>
<sequence>MATQFARNSPLVGYSNSLHTYCSRPQRLSVVRRAANPQQQQRQHVAETVALQSEASSPVTYSSAPQQLQELVEDVQHLEQSFLQPSAAPSPGPAAAAPVAAASSAAAIAAGSAASVAAGPAIAPDGLDSNALRTQLRSTYIRQALPLRRTVRTAERKLGAELSAVGFAIVLMVAVIMYDRGWNNLLDRFDDSLLGDVCCMIAGLGMVIGVRLMGWQPKDYFNV</sequence>
<feature type="transmembrane region" description="Helical" evidence="1">
    <location>
        <begin position="158"/>
        <end position="178"/>
    </location>
</feature>
<keyword evidence="1" id="KW-1133">Transmembrane helix</keyword>
<organism evidence="2 3">
    <name type="scientific">Tetradesmus obliquus</name>
    <name type="common">Green alga</name>
    <name type="synonym">Acutodesmus obliquus</name>
    <dbReference type="NCBI Taxonomy" id="3088"/>
    <lineage>
        <taxon>Eukaryota</taxon>
        <taxon>Viridiplantae</taxon>
        <taxon>Chlorophyta</taxon>
        <taxon>core chlorophytes</taxon>
        <taxon>Chlorophyceae</taxon>
        <taxon>CS clade</taxon>
        <taxon>Sphaeropleales</taxon>
        <taxon>Scenedesmaceae</taxon>
        <taxon>Tetradesmus</taxon>
    </lineage>
</organism>
<reference evidence="2 3" key="1">
    <citation type="submission" date="2016-10" db="EMBL/GenBank/DDBJ databases">
        <authorList>
            <person name="Cai Z."/>
        </authorList>
    </citation>
    <scope>NUCLEOTIDE SEQUENCE [LARGE SCALE GENOMIC DNA]</scope>
</reference>
<accession>A0A383VUI6</accession>
<dbReference type="EMBL" id="FNXT01000907">
    <property type="protein sequence ID" value="SZX69155.1"/>
    <property type="molecule type" value="Genomic_DNA"/>
</dbReference>